<dbReference type="RefSeq" id="WP_379746571.1">
    <property type="nucleotide sequence ID" value="NZ_JBHTCP010000005.1"/>
</dbReference>
<comment type="similarity">
    <text evidence="1">Belongs to the HesB/IscA family.</text>
</comment>
<evidence type="ECO:0000313" key="3">
    <source>
        <dbReference type="EMBL" id="MFC7370720.1"/>
    </source>
</evidence>
<dbReference type="InterPro" id="IPR008326">
    <property type="entry name" value="PdhI-like"/>
</dbReference>
<dbReference type="PIRSF" id="PIRSF034852">
    <property type="entry name" value="UCP034852"/>
    <property type="match status" value="1"/>
</dbReference>
<proteinExistence type="inferred from homology"/>
<sequence>MMMKLYVSKKAAEALKTDLQHSSGNAVRFFVRLGGCSTVQSGFSVGVTKDDPKHPGPVATDEQTGLTFFIEQEDEWFFDNHDLHVEYDEENENLQYEYRK</sequence>
<comment type="caution">
    <text evidence="3">The sequence shown here is derived from an EMBL/GenBank/DDBJ whole genome shotgun (WGS) entry which is preliminary data.</text>
</comment>
<dbReference type="Proteomes" id="UP001596549">
    <property type="component" value="Unassembled WGS sequence"/>
</dbReference>
<dbReference type="EMBL" id="JBHTCP010000005">
    <property type="protein sequence ID" value="MFC7370720.1"/>
    <property type="molecule type" value="Genomic_DNA"/>
</dbReference>
<dbReference type="InterPro" id="IPR035903">
    <property type="entry name" value="HesB-like_dom_sf"/>
</dbReference>
<evidence type="ECO:0000256" key="1">
    <source>
        <dbReference type="ARBA" id="ARBA00006718"/>
    </source>
</evidence>
<dbReference type="SUPFAM" id="SSF89360">
    <property type="entry name" value="HesB-like domain"/>
    <property type="match status" value="1"/>
</dbReference>
<protein>
    <submittedName>
        <fullName evidence="3">HesB/YadR/YfhF family protein</fullName>
    </submittedName>
</protein>
<reference evidence="4" key="1">
    <citation type="journal article" date="2019" name="Int. J. Syst. Evol. Microbiol.">
        <title>The Global Catalogue of Microorganisms (GCM) 10K type strain sequencing project: providing services to taxonomists for standard genome sequencing and annotation.</title>
        <authorList>
            <consortium name="The Broad Institute Genomics Platform"/>
            <consortium name="The Broad Institute Genome Sequencing Center for Infectious Disease"/>
            <person name="Wu L."/>
            <person name="Ma J."/>
        </authorList>
    </citation>
    <scope>NUCLEOTIDE SEQUENCE [LARGE SCALE GENOMIC DNA]</scope>
    <source>
        <strain evidence="4">NBRC 106396</strain>
    </source>
</reference>
<keyword evidence="4" id="KW-1185">Reference proteome</keyword>
<dbReference type="Pfam" id="PF01521">
    <property type="entry name" value="Fe-S_biosyn"/>
    <property type="match status" value="1"/>
</dbReference>
<evidence type="ECO:0000313" key="4">
    <source>
        <dbReference type="Proteomes" id="UP001596549"/>
    </source>
</evidence>
<organism evidence="3 4">
    <name type="scientific">Fictibacillus iocasae</name>
    <dbReference type="NCBI Taxonomy" id="2715437"/>
    <lineage>
        <taxon>Bacteria</taxon>
        <taxon>Bacillati</taxon>
        <taxon>Bacillota</taxon>
        <taxon>Bacilli</taxon>
        <taxon>Bacillales</taxon>
        <taxon>Fictibacillaceae</taxon>
        <taxon>Fictibacillus</taxon>
    </lineage>
</organism>
<evidence type="ECO:0000259" key="2">
    <source>
        <dbReference type="Pfam" id="PF01521"/>
    </source>
</evidence>
<feature type="domain" description="Core" evidence="2">
    <location>
        <begin position="3"/>
        <end position="95"/>
    </location>
</feature>
<gene>
    <name evidence="3" type="ORF">ACFQPF_03415</name>
</gene>
<accession>A0ABW2NJ93</accession>
<name>A0ABW2NJ93_9BACL</name>
<dbReference type="InterPro" id="IPR000361">
    <property type="entry name" value="ATAP_core_dom"/>
</dbReference>